<gene>
    <name evidence="1" type="ORF">DERYTH_LOCUS22123</name>
</gene>
<dbReference type="Proteomes" id="UP000789405">
    <property type="component" value="Unassembled WGS sequence"/>
</dbReference>
<proteinExistence type="predicted"/>
<accession>A0A9N9P7S0</accession>
<reference evidence="1" key="1">
    <citation type="submission" date="2021-06" db="EMBL/GenBank/DDBJ databases">
        <authorList>
            <person name="Kallberg Y."/>
            <person name="Tangrot J."/>
            <person name="Rosling A."/>
        </authorList>
    </citation>
    <scope>NUCLEOTIDE SEQUENCE</scope>
    <source>
        <strain evidence="1">MA453B</strain>
    </source>
</reference>
<evidence type="ECO:0000313" key="2">
    <source>
        <dbReference type="Proteomes" id="UP000789405"/>
    </source>
</evidence>
<dbReference type="EMBL" id="CAJVPY010029858">
    <property type="protein sequence ID" value="CAG8794710.1"/>
    <property type="molecule type" value="Genomic_DNA"/>
</dbReference>
<dbReference type="OrthoDB" id="6722168at2759"/>
<organism evidence="1 2">
    <name type="scientific">Dentiscutata erythropus</name>
    <dbReference type="NCBI Taxonomy" id="1348616"/>
    <lineage>
        <taxon>Eukaryota</taxon>
        <taxon>Fungi</taxon>
        <taxon>Fungi incertae sedis</taxon>
        <taxon>Mucoromycota</taxon>
        <taxon>Glomeromycotina</taxon>
        <taxon>Glomeromycetes</taxon>
        <taxon>Diversisporales</taxon>
        <taxon>Gigasporaceae</taxon>
        <taxon>Dentiscutata</taxon>
    </lineage>
</organism>
<feature type="non-terminal residue" evidence="1">
    <location>
        <position position="64"/>
    </location>
</feature>
<sequence length="64" mass="7683">VEIVAEQRCICTRRVQKAYHTNTKHRLLTTREIQELWNQEKKQPVSIATIRRALKKTDSEEFQM</sequence>
<name>A0A9N9P7S0_9GLOM</name>
<dbReference type="AlphaFoldDB" id="A0A9N9P7S0"/>
<keyword evidence="2" id="KW-1185">Reference proteome</keyword>
<comment type="caution">
    <text evidence="1">The sequence shown here is derived from an EMBL/GenBank/DDBJ whole genome shotgun (WGS) entry which is preliminary data.</text>
</comment>
<evidence type="ECO:0000313" key="1">
    <source>
        <dbReference type="EMBL" id="CAG8794710.1"/>
    </source>
</evidence>
<protein>
    <submittedName>
        <fullName evidence="1">16624_t:CDS:1</fullName>
    </submittedName>
</protein>